<dbReference type="KEGG" id="sgn:SGRA_1705"/>
<dbReference type="eggNOG" id="COG2802">
    <property type="taxonomic scope" value="Bacteria"/>
</dbReference>
<sequence length="201" mass="22926">MLQALPLFPLPLIKMPGELLQLHIFEPRYRKLLEDLKTGEQPLIGIPCTIEEPAQAGQLGCLARLKSIIKTHPDGRADIYLEVIDLIQLDSYSPKWLDKPYPGGQVQVLNAQNSRLQDHWLMQQLRLLKAQYPLALPLSLQNDMGEFDLLSQLPIQDKAKLHYLQLPPASKARKALLHYEVKQLGLLLMQQKAVYKGFCFN</sequence>
<proteinExistence type="predicted"/>
<dbReference type="OrthoDB" id="25394at2"/>
<dbReference type="HOGENOM" id="CLU_1359609_0_0_10"/>
<protein>
    <submittedName>
        <fullName evidence="2">ATP-dependent protease La domain-containing protein</fullName>
    </submittedName>
</protein>
<dbReference type="InterPro" id="IPR046336">
    <property type="entry name" value="Lon_prtase_N_sf"/>
</dbReference>
<name>H6LAF5_SAPGL</name>
<reference evidence="2 3" key="1">
    <citation type="journal article" date="2012" name="Stand. Genomic Sci.">
        <title>Complete genome sequencing and analysis of Saprospira grandis str. Lewin, a predatory marine bacterium.</title>
        <authorList>
            <person name="Saw J.H."/>
            <person name="Yuryev A."/>
            <person name="Kanbe M."/>
            <person name="Hou S."/>
            <person name="Young A.G."/>
            <person name="Aizawa S."/>
            <person name="Alam M."/>
        </authorList>
    </citation>
    <scope>NUCLEOTIDE SEQUENCE [LARGE SCALE GENOMIC DNA]</scope>
    <source>
        <strain evidence="2 3">Lewin</strain>
    </source>
</reference>
<dbReference type="AlphaFoldDB" id="H6LAF5"/>
<feature type="domain" description="Lon N-terminal" evidence="1">
    <location>
        <begin position="5"/>
        <end position="139"/>
    </location>
</feature>
<gene>
    <name evidence="2" type="ordered locus">SGRA_1705</name>
</gene>
<evidence type="ECO:0000259" key="1">
    <source>
        <dbReference type="Pfam" id="PF02190"/>
    </source>
</evidence>
<dbReference type="RefSeq" id="WP_015692073.1">
    <property type="nucleotide sequence ID" value="NC_016940.1"/>
</dbReference>
<dbReference type="GO" id="GO:0006508">
    <property type="term" value="P:proteolysis"/>
    <property type="evidence" value="ECO:0007669"/>
    <property type="project" value="UniProtKB-KW"/>
</dbReference>
<keyword evidence="3" id="KW-1185">Reference proteome</keyword>
<keyword evidence="2" id="KW-0378">Hydrolase</keyword>
<dbReference type="InterPro" id="IPR015947">
    <property type="entry name" value="PUA-like_sf"/>
</dbReference>
<dbReference type="PANTHER" id="PTHR46732:SF8">
    <property type="entry name" value="ATP-DEPENDENT PROTEASE LA (LON) DOMAIN PROTEIN"/>
    <property type="match status" value="1"/>
</dbReference>
<dbReference type="InterPro" id="IPR003111">
    <property type="entry name" value="Lon_prtase_N"/>
</dbReference>
<evidence type="ECO:0000313" key="3">
    <source>
        <dbReference type="Proteomes" id="UP000007519"/>
    </source>
</evidence>
<dbReference type="Proteomes" id="UP000007519">
    <property type="component" value="Chromosome"/>
</dbReference>
<accession>H6LAF5</accession>
<dbReference type="GO" id="GO:0008233">
    <property type="term" value="F:peptidase activity"/>
    <property type="evidence" value="ECO:0007669"/>
    <property type="project" value="UniProtKB-KW"/>
</dbReference>
<keyword evidence="2" id="KW-0645">Protease</keyword>
<dbReference type="STRING" id="984262.SGRA_1705"/>
<evidence type="ECO:0000313" key="2">
    <source>
        <dbReference type="EMBL" id="AFC24440.1"/>
    </source>
</evidence>
<dbReference type="Pfam" id="PF02190">
    <property type="entry name" value="LON_substr_bdg"/>
    <property type="match status" value="1"/>
</dbReference>
<dbReference type="PANTHER" id="PTHR46732">
    <property type="entry name" value="ATP-DEPENDENT PROTEASE LA (LON) DOMAIN PROTEIN"/>
    <property type="match status" value="1"/>
</dbReference>
<dbReference type="EMBL" id="CP002831">
    <property type="protein sequence ID" value="AFC24440.1"/>
    <property type="molecule type" value="Genomic_DNA"/>
</dbReference>
<dbReference type="Gene3D" id="2.30.130.40">
    <property type="entry name" value="LON domain-like"/>
    <property type="match status" value="1"/>
</dbReference>
<organism evidence="2 3">
    <name type="scientific">Saprospira grandis (strain Lewin)</name>
    <dbReference type="NCBI Taxonomy" id="984262"/>
    <lineage>
        <taxon>Bacteria</taxon>
        <taxon>Pseudomonadati</taxon>
        <taxon>Bacteroidota</taxon>
        <taxon>Saprospiria</taxon>
        <taxon>Saprospirales</taxon>
        <taxon>Saprospiraceae</taxon>
        <taxon>Saprospira</taxon>
    </lineage>
</organism>
<dbReference type="SUPFAM" id="SSF88697">
    <property type="entry name" value="PUA domain-like"/>
    <property type="match status" value="1"/>
</dbReference>